<name>A0ABP2U9U8_9GAMM</name>
<protein>
    <recommendedName>
        <fullName evidence="3">Glycosyltransferase 2-like domain-containing protein</fullName>
    </recommendedName>
</protein>
<dbReference type="PANTHER" id="PTHR22916:SF51">
    <property type="entry name" value="GLYCOSYLTRANSFERASE EPSH-RELATED"/>
    <property type="match status" value="1"/>
</dbReference>
<evidence type="ECO:0000256" key="2">
    <source>
        <dbReference type="ARBA" id="ARBA00022679"/>
    </source>
</evidence>
<evidence type="ECO:0000256" key="1">
    <source>
        <dbReference type="ARBA" id="ARBA00022676"/>
    </source>
</evidence>
<evidence type="ECO:0000313" key="4">
    <source>
        <dbReference type="EMBL" id="ENV61536.1"/>
    </source>
</evidence>
<dbReference type="Gene3D" id="3.90.550.10">
    <property type="entry name" value="Spore Coat Polysaccharide Biosynthesis Protein SpsA, Chain A"/>
    <property type="match status" value="1"/>
</dbReference>
<dbReference type="Proteomes" id="UP000018433">
    <property type="component" value="Unassembled WGS sequence"/>
</dbReference>
<organism evidence="4 5">
    <name type="scientific">Acinetobacter soli NIPH 2899</name>
    <dbReference type="NCBI Taxonomy" id="1217677"/>
    <lineage>
        <taxon>Bacteria</taxon>
        <taxon>Pseudomonadati</taxon>
        <taxon>Pseudomonadota</taxon>
        <taxon>Gammaproteobacteria</taxon>
        <taxon>Moraxellales</taxon>
        <taxon>Moraxellaceae</taxon>
        <taxon>Acinetobacter</taxon>
    </lineage>
</organism>
<dbReference type="Pfam" id="PF00535">
    <property type="entry name" value="Glycos_transf_2"/>
    <property type="match status" value="1"/>
</dbReference>
<dbReference type="PANTHER" id="PTHR22916">
    <property type="entry name" value="GLYCOSYLTRANSFERASE"/>
    <property type="match status" value="1"/>
</dbReference>
<dbReference type="RefSeq" id="WP_004944397.1">
    <property type="nucleotide sequence ID" value="NZ_KB849643.1"/>
</dbReference>
<gene>
    <name evidence="4" type="ORF">F950_00809</name>
</gene>
<keyword evidence="5" id="KW-1185">Reference proteome</keyword>
<comment type="caution">
    <text evidence="4">The sequence shown here is derived from an EMBL/GenBank/DDBJ whole genome shotgun (WGS) entry which is preliminary data.</text>
</comment>
<dbReference type="InterPro" id="IPR029044">
    <property type="entry name" value="Nucleotide-diphossugar_trans"/>
</dbReference>
<dbReference type="SUPFAM" id="SSF53448">
    <property type="entry name" value="Nucleotide-diphospho-sugar transferases"/>
    <property type="match status" value="1"/>
</dbReference>
<keyword evidence="2" id="KW-0808">Transferase</keyword>
<dbReference type="EMBL" id="APPV01000006">
    <property type="protein sequence ID" value="ENV61536.1"/>
    <property type="molecule type" value="Genomic_DNA"/>
</dbReference>
<evidence type="ECO:0000259" key="3">
    <source>
        <dbReference type="Pfam" id="PF00535"/>
    </source>
</evidence>
<feature type="domain" description="Glycosyltransferase 2-like" evidence="3">
    <location>
        <begin position="6"/>
        <end position="143"/>
    </location>
</feature>
<proteinExistence type="predicted"/>
<dbReference type="InterPro" id="IPR001173">
    <property type="entry name" value="Glyco_trans_2-like"/>
</dbReference>
<reference evidence="4 5" key="1">
    <citation type="submission" date="2013-02" db="EMBL/GenBank/DDBJ databases">
        <title>The Genome Sequence of Acinetobacter soli NIPH 2899.</title>
        <authorList>
            <consortium name="The Broad Institute Genome Sequencing Platform"/>
            <consortium name="The Broad Institute Genome Sequencing Center for Infectious Disease"/>
            <person name="Cerqueira G."/>
            <person name="Feldgarden M."/>
            <person name="Courvalin P."/>
            <person name="Perichon B."/>
            <person name="Grillot-Courvalin C."/>
            <person name="Clermont D."/>
            <person name="Rocha E."/>
            <person name="Yoon E.-J."/>
            <person name="Nemec A."/>
            <person name="Walker B."/>
            <person name="Young S.K."/>
            <person name="Zeng Q."/>
            <person name="Gargeya S."/>
            <person name="Fitzgerald M."/>
            <person name="Haas B."/>
            <person name="Abouelleil A."/>
            <person name="Alvarado L."/>
            <person name="Arachchi H.M."/>
            <person name="Berlin A.M."/>
            <person name="Chapman S.B."/>
            <person name="Dewar J."/>
            <person name="Goldberg J."/>
            <person name="Griggs A."/>
            <person name="Gujja S."/>
            <person name="Hansen M."/>
            <person name="Howarth C."/>
            <person name="Imamovic A."/>
            <person name="Larimer J."/>
            <person name="McCowan C."/>
            <person name="Murphy C."/>
            <person name="Neiman D."/>
            <person name="Pearson M."/>
            <person name="Priest M."/>
            <person name="Roberts A."/>
            <person name="Saif S."/>
            <person name="Shea T."/>
            <person name="Sisk P."/>
            <person name="Sykes S."/>
            <person name="Wortman J."/>
            <person name="Nusbaum C."/>
            <person name="Birren B."/>
        </authorList>
    </citation>
    <scope>NUCLEOTIDE SEQUENCE [LARGE SCALE GENOMIC DNA]</scope>
    <source>
        <strain evidence="4 5">NIPH 2899</strain>
    </source>
</reference>
<accession>A0ABP2U9U8</accession>
<keyword evidence="1" id="KW-0328">Glycosyltransferase</keyword>
<dbReference type="CDD" id="cd00761">
    <property type="entry name" value="Glyco_tranf_GTA_type"/>
    <property type="match status" value="1"/>
</dbReference>
<evidence type="ECO:0000313" key="5">
    <source>
        <dbReference type="Proteomes" id="UP000018433"/>
    </source>
</evidence>
<sequence length="319" mass="37381">MSKKLSIIIPVYGVEEYIEEFILSIINQLKPEVELIIINDGTNDRSIEIVKEIIKNYDSDIQDCFLFLEQYNQGQSVARNNGLKKATGEFIGFLDPDDIVYPTYISSLIDTINKNPSVDVIHINAVHIDERSNKKDILFLAEKTEVLESNKDYMLNLIKKDLWQPWFRFFNKKFISELYFVPGMLFEDKFLFAELYSKSINHVANIEKVLVGYRVHNNSSFNHPKNLDRLLTSAYDGIVKYSSSEQYEMKLVYVSYLKCYLGLIARKDIKDVKPLIKNMNHYFVEVQSIKDISTSEKLRFSFPYLFVVVRQLVRKLFNR</sequence>